<protein>
    <submittedName>
        <fullName evidence="1">Uncharacterized protein</fullName>
    </submittedName>
</protein>
<keyword evidence="2" id="KW-1185">Reference proteome</keyword>
<dbReference type="EMBL" id="KZ293735">
    <property type="protein sequence ID" value="PBK81058.1"/>
    <property type="molecule type" value="Genomic_DNA"/>
</dbReference>
<proteinExistence type="predicted"/>
<gene>
    <name evidence="1" type="ORF">ARMGADRAFT_815230</name>
</gene>
<reference evidence="2" key="1">
    <citation type="journal article" date="2017" name="Nat. Ecol. Evol.">
        <title>Genome expansion and lineage-specific genetic innovations in the forest pathogenic fungi Armillaria.</title>
        <authorList>
            <person name="Sipos G."/>
            <person name="Prasanna A.N."/>
            <person name="Walter M.C."/>
            <person name="O'Connor E."/>
            <person name="Balint B."/>
            <person name="Krizsan K."/>
            <person name="Kiss B."/>
            <person name="Hess J."/>
            <person name="Varga T."/>
            <person name="Slot J."/>
            <person name="Riley R."/>
            <person name="Boka B."/>
            <person name="Rigling D."/>
            <person name="Barry K."/>
            <person name="Lee J."/>
            <person name="Mihaltcheva S."/>
            <person name="LaButti K."/>
            <person name="Lipzen A."/>
            <person name="Waldron R."/>
            <person name="Moloney N.M."/>
            <person name="Sperisen C."/>
            <person name="Kredics L."/>
            <person name="Vagvoelgyi C."/>
            <person name="Patrignani A."/>
            <person name="Fitzpatrick D."/>
            <person name="Nagy I."/>
            <person name="Doyle S."/>
            <person name="Anderson J.B."/>
            <person name="Grigoriev I.V."/>
            <person name="Gueldener U."/>
            <person name="Muensterkoetter M."/>
            <person name="Nagy L.G."/>
        </authorList>
    </citation>
    <scope>NUCLEOTIDE SEQUENCE [LARGE SCALE GENOMIC DNA]</scope>
    <source>
        <strain evidence="2">Ar21-2</strain>
    </source>
</reference>
<dbReference type="OrthoDB" id="3365698at2759"/>
<dbReference type="AlphaFoldDB" id="A0A2H3CRL5"/>
<accession>A0A2H3CRL5</accession>
<dbReference type="Proteomes" id="UP000217790">
    <property type="component" value="Unassembled WGS sequence"/>
</dbReference>
<organism evidence="1 2">
    <name type="scientific">Armillaria gallica</name>
    <name type="common">Bulbous honey fungus</name>
    <name type="synonym">Armillaria bulbosa</name>
    <dbReference type="NCBI Taxonomy" id="47427"/>
    <lineage>
        <taxon>Eukaryota</taxon>
        <taxon>Fungi</taxon>
        <taxon>Dikarya</taxon>
        <taxon>Basidiomycota</taxon>
        <taxon>Agaricomycotina</taxon>
        <taxon>Agaricomycetes</taxon>
        <taxon>Agaricomycetidae</taxon>
        <taxon>Agaricales</taxon>
        <taxon>Marasmiineae</taxon>
        <taxon>Physalacriaceae</taxon>
        <taxon>Armillaria</taxon>
    </lineage>
</organism>
<sequence length="56" mass="6442">MPPRRVLQLLQTNDSLRDHEKVDFFATVVSDSQDILSDPDTCITQMQSTLKDLIHE</sequence>
<evidence type="ECO:0000313" key="2">
    <source>
        <dbReference type="Proteomes" id="UP000217790"/>
    </source>
</evidence>
<dbReference type="InParanoid" id="A0A2H3CRL5"/>
<evidence type="ECO:0000313" key="1">
    <source>
        <dbReference type="EMBL" id="PBK81058.1"/>
    </source>
</evidence>
<name>A0A2H3CRL5_ARMGA</name>